<keyword evidence="2" id="KW-0808">Transferase</keyword>
<evidence type="ECO:0000313" key="3">
    <source>
        <dbReference type="Proteomes" id="UP000051735"/>
    </source>
</evidence>
<comment type="caution">
    <text evidence="2">The sequence shown here is derived from an EMBL/GenBank/DDBJ whole genome shotgun (WGS) entry which is preliminary data.</text>
</comment>
<dbReference type="Proteomes" id="UP000051735">
    <property type="component" value="Unassembled WGS sequence"/>
</dbReference>
<dbReference type="Gene3D" id="3.90.550.10">
    <property type="entry name" value="Spore Coat Polysaccharide Biosynthesis Protein SpsA, Chain A"/>
    <property type="match status" value="1"/>
</dbReference>
<reference evidence="2 3" key="1">
    <citation type="journal article" date="2015" name="Genome Announc.">
        <title>Expanding the biotechnology potential of lactobacilli through comparative genomics of 213 strains and associated genera.</title>
        <authorList>
            <person name="Sun Z."/>
            <person name="Harris H.M."/>
            <person name="McCann A."/>
            <person name="Guo C."/>
            <person name="Argimon S."/>
            <person name="Zhang W."/>
            <person name="Yang X."/>
            <person name="Jeffery I.B."/>
            <person name="Cooney J.C."/>
            <person name="Kagawa T.F."/>
            <person name="Liu W."/>
            <person name="Song Y."/>
            <person name="Salvetti E."/>
            <person name="Wrobel A."/>
            <person name="Rasinkangas P."/>
            <person name="Parkhill J."/>
            <person name="Rea M.C."/>
            <person name="O'Sullivan O."/>
            <person name="Ritari J."/>
            <person name="Douillard F.P."/>
            <person name="Paul Ross R."/>
            <person name="Yang R."/>
            <person name="Briner A.E."/>
            <person name="Felis G.E."/>
            <person name="de Vos W.M."/>
            <person name="Barrangou R."/>
            <person name="Klaenhammer T.R."/>
            <person name="Caufield P.W."/>
            <person name="Cui Y."/>
            <person name="Zhang H."/>
            <person name="O'Toole P.W."/>
        </authorList>
    </citation>
    <scope>NUCLEOTIDE SEQUENCE [LARGE SCALE GENOMIC DNA]</scope>
    <source>
        <strain evidence="2 3">DSM 6629</strain>
    </source>
</reference>
<evidence type="ECO:0000313" key="2">
    <source>
        <dbReference type="EMBL" id="KRM31307.1"/>
    </source>
</evidence>
<dbReference type="SUPFAM" id="SSF53448">
    <property type="entry name" value="Nucleotide-diphospho-sugar transferases"/>
    <property type="match status" value="1"/>
</dbReference>
<dbReference type="InterPro" id="IPR029044">
    <property type="entry name" value="Nucleotide-diphossugar_trans"/>
</dbReference>
<gene>
    <name evidence="2" type="ORF">FC44_GL000542</name>
</gene>
<dbReference type="Pfam" id="PF00535">
    <property type="entry name" value="Glycos_transf_2"/>
    <property type="match status" value="1"/>
</dbReference>
<keyword evidence="3" id="KW-1185">Reference proteome</keyword>
<proteinExistence type="predicted"/>
<dbReference type="PANTHER" id="PTHR43685">
    <property type="entry name" value="GLYCOSYLTRANSFERASE"/>
    <property type="match status" value="1"/>
</dbReference>
<accession>A0ABR5PNX5</accession>
<dbReference type="GeneID" id="75117201"/>
<dbReference type="EMBL" id="AZGN01000055">
    <property type="protein sequence ID" value="KRM31307.1"/>
    <property type="molecule type" value="Genomic_DNA"/>
</dbReference>
<dbReference type="RefSeq" id="WP_057811569.1">
    <property type="nucleotide sequence ID" value="NZ_AZGN01000055.1"/>
</dbReference>
<dbReference type="PANTHER" id="PTHR43685:SF2">
    <property type="entry name" value="GLYCOSYLTRANSFERASE 2-LIKE DOMAIN-CONTAINING PROTEIN"/>
    <property type="match status" value="1"/>
</dbReference>
<name>A0ABR5PNX5_9LACO</name>
<feature type="domain" description="Glycosyltransferase 2-like" evidence="1">
    <location>
        <begin position="10"/>
        <end position="157"/>
    </location>
</feature>
<protein>
    <submittedName>
        <fullName evidence="2">Glycosyl transferase family 2</fullName>
    </submittedName>
</protein>
<organism evidence="2 3">
    <name type="scientific">Lactobacillus intestinalis DSM 6629</name>
    <dbReference type="NCBI Taxonomy" id="1423761"/>
    <lineage>
        <taxon>Bacteria</taxon>
        <taxon>Bacillati</taxon>
        <taxon>Bacillota</taxon>
        <taxon>Bacilli</taxon>
        <taxon>Lactobacillales</taxon>
        <taxon>Lactobacillaceae</taxon>
        <taxon>Lactobacillus</taxon>
    </lineage>
</organism>
<dbReference type="InterPro" id="IPR001173">
    <property type="entry name" value="Glyco_trans_2-like"/>
</dbReference>
<sequence length="334" mass="39300">MDINHKKAMIMMATYNGESYIKEQIQSLQKQTFKDWELYISDDHSTDHTLNILKDLQKEDPRIKKIITNNTQYHGAFANYFNLMRYVQTHCAPVDYYFYCDQDDIWDEKKISLEIKSMEKLEEKYGKTNPVFCYCDLEFYDKNGTDQHDKMSNHIRTQFIDNPYNSFFKDQYVWGTTIGHNFALWKLVNLGTSAQVKNNISHDVYLSKYALTYAQIAYIPVTLVKYRRTGNNVSGTPGVYTISNVLKKIINFNQIIDDAARNFWGTLFFAYHVPKKSEVIKDIKECFNNKGQKKFFNKYDVLKNESTLGKISTKVVLSTGLYKHSSIFKHERYK</sequence>
<dbReference type="GO" id="GO:0016740">
    <property type="term" value="F:transferase activity"/>
    <property type="evidence" value="ECO:0007669"/>
    <property type="project" value="UniProtKB-KW"/>
</dbReference>
<dbReference type="InterPro" id="IPR050834">
    <property type="entry name" value="Glycosyltransf_2"/>
</dbReference>
<evidence type="ECO:0000259" key="1">
    <source>
        <dbReference type="Pfam" id="PF00535"/>
    </source>
</evidence>